<evidence type="ECO:0008006" key="3">
    <source>
        <dbReference type="Google" id="ProtNLM"/>
    </source>
</evidence>
<name>A0A428KCG5_9BACT</name>
<dbReference type="Gene3D" id="1.25.10.10">
    <property type="entry name" value="Leucine-rich Repeat Variant"/>
    <property type="match status" value="1"/>
</dbReference>
<proteinExistence type="predicted"/>
<gene>
    <name evidence="1" type="ORF">EI291_20415</name>
</gene>
<dbReference type="InterPro" id="IPR016024">
    <property type="entry name" value="ARM-type_fold"/>
</dbReference>
<protein>
    <recommendedName>
        <fullName evidence="3">HEAT repeat domain-containing protein</fullName>
    </recommendedName>
</protein>
<organism evidence="1 2">
    <name type="scientific">Hymenobacter rigui</name>
    <dbReference type="NCBI Taxonomy" id="334424"/>
    <lineage>
        <taxon>Bacteria</taxon>
        <taxon>Pseudomonadati</taxon>
        <taxon>Bacteroidota</taxon>
        <taxon>Cytophagia</taxon>
        <taxon>Cytophagales</taxon>
        <taxon>Hymenobacteraceae</taxon>
        <taxon>Hymenobacter</taxon>
    </lineage>
</organism>
<dbReference type="AlphaFoldDB" id="A0A428KCG5"/>
<accession>A0A428KCG5</accession>
<dbReference type="EMBL" id="RWIT01000018">
    <property type="protein sequence ID" value="RSK44115.1"/>
    <property type="molecule type" value="Genomic_DNA"/>
</dbReference>
<reference evidence="1 2" key="1">
    <citation type="submission" date="2018-12" db="EMBL/GenBank/DDBJ databases">
        <authorList>
            <person name="Feng G."/>
            <person name="Zhu H."/>
        </authorList>
    </citation>
    <scope>NUCLEOTIDE SEQUENCE [LARGE SCALE GENOMIC DNA]</scope>
    <source>
        <strain evidence="1 2">KCTC 12533</strain>
    </source>
</reference>
<keyword evidence="2" id="KW-1185">Reference proteome</keyword>
<sequence>MYTMFTFGREHEKACAVQHVKGERNIFLVGNLTDAVHDLLDQQISSIELRKVLQEAFEAGGSGVWEQAANWLRRVGKEYPGLLSLWLELSQHRSANVRFRASCCLPDMPPDTAKQVYEMLLSDPSKKVREMAIGKMH</sequence>
<evidence type="ECO:0000313" key="1">
    <source>
        <dbReference type="EMBL" id="RSK44115.1"/>
    </source>
</evidence>
<comment type="caution">
    <text evidence="1">The sequence shown here is derived from an EMBL/GenBank/DDBJ whole genome shotgun (WGS) entry which is preliminary data.</text>
</comment>
<dbReference type="InterPro" id="IPR011989">
    <property type="entry name" value="ARM-like"/>
</dbReference>
<evidence type="ECO:0000313" key="2">
    <source>
        <dbReference type="Proteomes" id="UP000273500"/>
    </source>
</evidence>
<dbReference type="SUPFAM" id="SSF48371">
    <property type="entry name" value="ARM repeat"/>
    <property type="match status" value="1"/>
</dbReference>
<dbReference type="Proteomes" id="UP000273500">
    <property type="component" value="Unassembled WGS sequence"/>
</dbReference>